<evidence type="ECO:0000256" key="4">
    <source>
        <dbReference type="ARBA" id="ARBA00011989"/>
    </source>
</evidence>
<dbReference type="SUPFAM" id="SSF51735">
    <property type="entry name" value="NAD(P)-binding Rossmann-fold domains"/>
    <property type="match status" value="1"/>
</dbReference>
<accession>A0A563VVW8</accession>
<dbReference type="InterPro" id="IPR036291">
    <property type="entry name" value="NAD(P)-bd_dom_sf"/>
</dbReference>
<evidence type="ECO:0000259" key="7">
    <source>
        <dbReference type="Pfam" id="PF16363"/>
    </source>
</evidence>
<organism evidence="8 9">
    <name type="scientific">Hyella patelloides LEGE 07179</name>
    <dbReference type="NCBI Taxonomy" id="945734"/>
    <lineage>
        <taxon>Bacteria</taxon>
        <taxon>Bacillati</taxon>
        <taxon>Cyanobacteriota</taxon>
        <taxon>Cyanophyceae</taxon>
        <taxon>Pleurocapsales</taxon>
        <taxon>Hyellaceae</taxon>
        <taxon>Hyella</taxon>
    </lineage>
</organism>
<reference evidence="8 9" key="1">
    <citation type="submission" date="2019-01" db="EMBL/GenBank/DDBJ databases">
        <authorList>
            <person name="Brito A."/>
        </authorList>
    </citation>
    <scope>NUCLEOTIDE SEQUENCE [LARGE SCALE GENOMIC DNA]</scope>
    <source>
        <strain evidence="8">1</strain>
    </source>
</reference>
<sequence>MKTALICGVSGQDGAYLAKLLLEKGYTVVGTSRDAQVSSFRNLLRLGIREKVKYKSLVPTDFRGVLQVISQVKPDEIYNLAGQTSVGLSFEQPVETLESIATGTLNFLEAIRFIGAPIKFYNAGSSECFGDIGDRPADENTPFRPRSPYAVAKSTAFWQVANYREAYDIFACSGILFNHESPLRPQRFVTQKIVAAACRIAKDTSEKLYLGNISVKRDWGWAAEYVEAMYLMLQQEQADDYVVATGHSYSLEELVAQAFNCVGLNWQDHVVTDDSLLRPTDLAVSKANPTKAKEKLGWSANYKMPDVIRMMVEAY</sequence>
<evidence type="ECO:0000256" key="5">
    <source>
        <dbReference type="ARBA" id="ARBA00023239"/>
    </source>
</evidence>
<dbReference type="InterPro" id="IPR016040">
    <property type="entry name" value="NAD(P)-bd_dom"/>
</dbReference>
<proteinExistence type="inferred from homology"/>
<comment type="cofactor">
    <cofactor evidence="2">
        <name>NADP(+)</name>
        <dbReference type="ChEBI" id="CHEBI:58349"/>
    </cofactor>
</comment>
<evidence type="ECO:0000256" key="2">
    <source>
        <dbReference type="ARBA" id="ARBA00001937"/>
    </source>
</evidence>
<comment type="similarity">
    <text evidence="3">Belongs to the NAD(P)-dependent epimerase/dehydratase family. GDP-mannose 4,6-dehydratase subfamily.</text>
</comment>
<evidence type="ECO:0000256" key="6">
    <source>
        <dbReference type="ARBA" id="ARBA00059383"/>
    </source>
</evidence>
<evidence type="ECO:0000313" key="9">
    <source>
        <dbReference type="Proteomes" id="UP000320055"/>
    </source>
</evidence>
<name>A0A563VVW8_9CYAN</name>
<keyword evidence="5 8" id="KW-0456">Lyase</keyword>
<gene>
    <name evidence="8" type="primary">gmd</name>
    <name evidence="8" type="ORF">H1P_3470004</name>
</gene>
<dbReference type="CDD" id="cd05260">
    <property type="entry name" value="GDP_MD_SDR_e"/>
    <property type="match status" value="1"/>
</dbReference>
<dbReference type="OrthoDB" id="9779041at2"/>
<dbReference type="InterPro" id="IPR006368">
    <property type="entry name" value="GDP_Man_deHydtase"/>
</dbReference>
<dbReference type="AlphaFoldDB" id="A0A563VVW8"/>
<protein>
    <recommendedName>
        <fullName evidence="4">GDP-mannose 4,6-dehydratase</fullName>
        <ecNumber evidence="4">4.2.1.47</ecNumber>
    </recommendedName>
</protein>
<dbReference type="EMBL" id="CAACVJ010000276">
    <property type="protein sequence ID" value="VEP15555.1"/>
    <property type="molecule type" value="Genomic_DNA"/>
</dbReference>
<feature type="domain" description="NAD(P)-binding" evidence="7">
    <location>
        <begin position="5"/>
        <end position="311"/>
    </location>
</feature>
<keyword evidence="9" id="KW-1185">Reference proteome</keyword>
<comment type="catalytic activity">
    <reaction evidence="1">
        <text>GDP-alpha-D-mannose = GDP-4-dehydro-alpha-D-rhamnose + H2O</text>
        <dbReference type="Rhea" id="RHEA:23820"/>
        <dbReference type="ChEBI" id="CHEBI:15377"/>
        <dbReference type="ChEBI" id="CHEBI:57527"/>
        <dbReference type="ChEBI" id="CHEBI:57964"/>
        <dbReference type="EC" id="4.2.1.47"/>
    </reaction>
</comment>
<dbReference type="GO" id="GO:0042351">
    <property type="term" value="P:'de novo' GDP-L-fucose biosynthetic process"/>
    <property type="evidence" value="ECO:0007669"/>
    <property type="project" value="TreeGrafter"/>
</dbReference>
<evidence type="ECO:0000256" key="3">
    <source>
        <dbReference type="ARBA" id="ARBA00009263"/>
    </source>
</evidence>
<dbReference type="FunFam" id="3.40.50.720:FF:000924">
    <property type="entry name" value="GDP-mannose 4,6 dehydratase"/>
    <property type="match status" value="1"/>
</dbReference>
<evidence type="ECO:0000313" key="8">
    <source>
        <dbReference type="EMBL" id="VEP15555.1"/>
    </source>
</evidence>
<dbReference type="Proteomes" id="UP000320055">
    <property type="component" value="Unassembled WGS sequence"/>
</dbReference>
<dbReference type="GO" id="GO:0008446">
    <property type="term" value="F:GDP-mannose 4,6-dehydratase activity"/>
    <property type="evidence" value="ECO:0007669"/>
    <property type="project" value="UniProtKB-EC"/>
</dbReference>
<dbReference type="Gene3D" id="3.90.25.10">
    <property type="entry name" value="UDP-galactose 4-epimerase, domain 1"/>
    <property type="match status" value="1"/>
</dbReference>
<comment type="function">
    <text evidence="6">Catalyzes the conversion of GDP-D-mannose to GDP-4-dehydro-6-deoxy-D-mannose.</text>
</comment>
<dbReference type="PANTHER" id="PTHR43715:SF1">
    <property type="entry name" value="GDP-MANNOSE 4,6 DEHYDRATASE"/>
    <property type="match status" value="1"/>
</dbReference>
<dbReference type="Gene3D" id="3.40.50.720">
    <property type="entry name" value="NAD(P)-binding Rossmann-like Domain"/>
    <property type="match status" value="1"/>
</dbReference>
<dbReference type="Pfam" id="PF16363">
    <property type="entry name" value="GDP_Man_Dehyd"/>
    <property type="match status" value="1"/>
</dbReference>
<evidence type="ECO:0000256" key="1">
    <source>
        <dbReference type="ARBA" id="ARBA00000188"/>
    </source>
</evidence>
<dbReference type="EC" id="4.2.1.47" evidence="4"/>
<dbReference type="PANTHER" id="PTHR43715">
    <property type="entry name" value="GDP-MANNOSE 4,6-DEHYDRATASE"/>
    <property type="match status" value="1"/>
</dbReference>